<keyword evidence="1" id="KW-0472">Membrane</keyword>
<proteinExistence type="predicted"/>
<keyword evidence="1" id="KW-0812">Transmembrane</keyword>
<dbReference type="Proteomes" id="UP001317191">
    <property type="component" value="Unassembled WGS sequence"/>
</dbReference>
<organism evidence="2 3">
    <name type="scientific">Flavobacterium luminosum</name>
    <dbReference type="NCBI Taxonomy" id="2949086"/>
    <lineage>
        <taxon>Bacteria</taxon>
        <taxon>Pseudomonadati</taxon>
        <taxon>Bacteroidota</taxon>
        <taxon>Flavobacteriia</taxon>
        <taxon>Flavobacteriales</taxon>
        <taxon>Flavobacteriaceae</taxon>
        <taxon>Flavobacterium</taxon>
    </lineage>
</organism>
<keyword evidence="1" id="KW-1133">Transmembrane helix</keyword>
<gene>
    <name evidence="2" type="ORF">NAT50_01160</name>
</gene>
<sequence length="96" mass="11465">MKFFTKIVLAAFILFQFSSMILYVINERNETTIAFNITEEEEHHKHTKNNFAEVVFDESMLYDFLFQNNASNKFDFYLLKDYSLTLMAFFPPPEQV</sequence>
<accession>A0ABT0TKE2</accession>
<protein>
    <submittedName>
        <fullName evidence="2">Uncharacterized protein</fullName>
    </submittedName>
</protein>
<feature type="transmembrane region" description="Helical" evidence="1">
    <location>
        <begin position="7"/>
        <end position="25"/>
    </location>
</feature>
<keyword evidence="3" id="KW-1185">Reference proteome</keyword>
<dbReference type="RefSeq" id="WP_250590652.1">
    <property type="nucleotide sequence ID" value="NZ_JAMLJM010000001.1"/>
</dbReference>
<evidence type="ECO:0000313" key="3">
    <source>
        <dbReference type="Proteomes" id="UP001317191"/>
    </source>
</evidence>
<comment type="caution">
    <text evidence="2">The sequence shown here is derived from an EMBL/GenBank/DDBJ whole genome shotgun (WGS) entry which is preliminary data.</text>
</comment>
<evidence type="ECO:0000256" key="1">
    <source>
        <dbReference type="SAM" id="Phobius"/>
    </source>
</evidence>
<evidence type="ECO:0000313" key="2">
    <source>
        <dbReference type="EMBL" id="MCL9807962.1"/>
    </source>
</evidence>
<reference evidence="2 3" key="1">
    <citation type="submission" date="2022-05" db="EMBL/GenBank/DDBJ databases">
        <title>Flavobacterium sp., isolated from activated sludge.</title>
        <authorList>
            <person name="Ran Q."/>
        </authorList>
    </citation>
    <scope>NUCLEOTIDE SEQUENCE [LARGE SCALE GENOMIC DNA]</scope>
    <source>
        <strain evidence="2 3">HXWNR70</strain>
    </source>
</reference>
<dbReference type="EMBL" id="JAMLJM010000001">
    <property type="protein sequence ID" value="MCL9807962.1"/>
    <property type="molecule type" value="Genomic_DNA"/>
</dbReference>
<name>A0ABT0TKE2_9FLAO</name>